<organism evidence="2 3">
    <name type="scientific">Desulfocapsa sulfexigens (strain DSM 10523 / SB164P1)</name>
    <dbReference type="NCBI Taxonomy" id="1167006"/>
    <lineage>
        <taxon>Bacteria</taxon>
        <taxon>Pseudomonadati</taxon>
        <taxon>Thermodesulfobacteriota</taxon>
        <taxon>Desulfobulbia</taxon>
        <taxon>Desulfobulbales</taxon>
        <taxon>Desulfocapsaceae</taxon>
        <taxon>Desulfocapsa</taxon>
    </lineage>
</organism>
<keyword evidence="3" id="KW-1185">Reference proteome</keyword>
<sequence length="83" mass="9626">MIVNMIDYLRDRLQAVIYCCYGVMAFIVIWSMSVDTSHAHTWAEKMIPGFWSLFGLCSCAIVIMVARWYGKSGIQAREDYYDN</sequence>
<evidence type="ECO:0000256" key="1">
    <source>
        <dbReference type="SAM" id="Phobius"/>
    </source>
</evidence>
<gene>
    <name evidence="2" type="ordered locus">UWK_03568</name>
</gene>
<dbReference type="OrthoDB" id="1525247at2"/>
<keyword evidence="1" id="KW-1133">Transmembrane helix</keyword>
<dbReference type="STRING" id="1167006.UWK_03568"/>
<name>M1PEV9_DESSD</name>
<dbReference type="RefSeq" id="WP_015405764.1">
    <property type="nucleotide sequence ID" value="NC_020304.1"/>
</dbReference>
<keyword evidence="1" id="KW-0812">Transmembrane</keyword>
<evidence type="ECO:0000313" key="2">
    <source>
        <dbReference type="EMBL" id="AGF80082.1"/>
    </source>
</evidence>
<reference evidence="3" key="1">
    <citation type="journal article" date="2013" name="Stand. Genomic Sci.">
        <title>Complete genome sequence of Desulfocapsa sulfexigens, a marine deltaproteobacterium specialized in disproportionating inorganic sulfur compounds.</title>
        <authorList>
            <person name="Finster K.W."/>
            <person name="Kjeldsen K.U."/>
            <person name="Kube M."/>
            <person name="Reinhardt R."/>
            <person name="Mussmann M."/>
            <person name="Amann R."/>
            <person name="Schreiber L."/>
        </authorList>
    </citation>
    <scope>NUCLEOTIDE SEQUENCE [LARGE SCALE GENOMIC DNA]</scope>
    <source>
        <strain evidence="3">DSM 10523 / SB164P1</strain>
    </source>
</reference>
<evidence type="ECO:0000313" key="3">
    <source>
        <dbReference type="Proteomes" id="UP000011721"/>
    </source>
</evidence>
<keyword evidence="1" id="KW-0472">Membrane</keyword>
<dbReference type="AlphaFoldDB" id="M1PEV9"/>
<protein>
    <submittedName>
        <fullName evidence="2">Uncharacterized protein</fullName>
    </submittedName>
</protein>
<dbReference type="HOGENOM" id="CLU_160720_2_0_7"/>
<feature type="transmembrane region" description="Helical" evidence="1">
    <location>
        <begin position="50"/>
        <end position="69"/>
    </location>
</feature>
<proteinExistence type="predicted"/>
<accession>M1PEV9</accession>
<dbReference type="EMBL" id="CP003985">
    <property type="protein sequence ID" value="AGF80082.1"/>
    <property type="molecule type" value="Genomic_DNA"/>
</dbReference>
<dbReference type="Proteomes" id="UP000011721">
    <property type="component" value="Chromosome"/>
</dbReference>
<dbReference type="KEGG" id="dsf:UWK_03568"/>
<feature type="transmembrane region" description="Helical" evidence="1">
    <location>
        <begin position="12"/>
        <end position="30"/>
    </location>
</feature>